<reference evidence="1" key="1">
    <citation type="submission" date="2014-09" db="EMBL/GenBank/DDBJ databases">
        <authorList>
            <person name="Magalhaes I.L.F."/>
            <person name="Oliveira U."/>
            <person name="Santos F.R."/>
            <person name="Vidigal T.H.D.A."/>
            <person name="Brescovit A.D."/>
            <person name="Santos A.J."/>
        </authorList>
    </citation>
    <scope>NUCLEOTIDE SEQUENCE</scope>
    <source>
        <tissue evidence="1">Shoot tissue taken approximately 20 cm above the soil surface</tissue>
    </source>
</reference>
<organism evidence="1">
    <name type="scientific">Arundo donax</name>
    <name type="common">Giant reed</name>
    <name type="synonym">Donax arundinaceus</name>
    <dbReference type="NCBI Taxonomy" id="35708"/>
    <lineage>
        <taxon>Eukaryota</taxon>
        <taxon>Viridiplantae</taxon>
        <taxon>Streptophyta</taxon>
        <taxon>Embryophyta</taxon>
        <taxon>Tracheophyta</taxon>
        <taxon>Spermatophyta</taxon>
        <taxon>Magnoliopsida</taxon>
        <taxon>Liliopsida</taxon>
        <taxon>Poales</taxon>
        <taxon>Poaceae</taxon>
        <taxon>PACMAD clade</taxon>
        <taxon>Arundinoideae</taxon>
        <taxon>Arundineae</taxon>
        <taxon>Arundo</taxon>
    </lineage>
</organism>
<name>A0A0A9FQW7_ARUDO</name>
<accession>A0A0A9FQW7</accession>
<dbReference type="AlphaFoldDB" id="A0A0A9FQW7"/>
<reference evidence="1" key="2">
    <citation type="journal article" date="2015" name="Data Brief">
        <title>Shoot transcriptome of the giant reed, Arundo donax.</title>
        <authorList>
            <person name="Barrero R.A."/>
            <person name="Guerrero F.D."/>
            <person name="Moolhuijzen P."/>
            <person name="Goolsby J.A."/>
            <person name="Tidwell J."/>
            <person name="Bellgard S.E."/>
            <person name="Bellgard M.I."/>
        </authorList>
    </citation>
    <scope>NUCLEOTIDE SEQUENCE</scope>
    <source>
        <tissue evidence="1">Shoot tissue taken approximately 20 cm above the soil surface</tissue>
    </source>
</reference>
<protein>
    <submittedName>
        <fullName evidence="1">Uncharacterized protein</fullName>
    </submittedName>
</protein>
<dbReference type="EMBL" id="GBRH01184287">
    <property type="protein sequence ID" value="JAE13609.1"/>
    <property type="molecule type" value="Transcribed_RNA"/>
</dbReference>
<proteinExistence type="predicted"/>
<sequence length="27" mass="3059">MPMTASQCSTFHTMEFVFSSFPCLQLS</sequence>
<evidence type="ECO:0000313" key="1">
    <source>
        <dbReference type="EMBL" id="JAE13609.1"/>
    </source>
</evidence>